<sequence>MKQLLLVCKETYLRQVKSWAFLLMVLSPFLFLFFSVGIGYLTGSSAANTDKVAIVLSDNSLKDSFKGIDDTTLRYETQAAAKKARKDEKISGYVMVDSSASVLEATYHSDTSLSDTTKGQFLQALGSLQSQFNMAQADLNPDQVATLGQQPKFKENISKTGDLEKAGKYITFFGLTMIMYFVIITYASSTAQEIASEKGTKIMEVIFSSVPANLYFYGRILGIFAVITTHLGIYALGGVLAYHFLQQLGMSQNLMDTVKPMLDTVIDHLDWSMLFFAIFGILLYVVLAALCGSLVVRVEDVNKAVQPVIYIVIVGFIGAITLGQQGQDNILLTIGSYLPFISSFFMPIRLINGYAGNWEALLSLLFLVVTAVAATFYIGKSYAGLILQTDDIGLLKSLKRGLNHK</sequence>
<feature type="transmembrane region" description="Helical" evidence="6">
    <location>
        <begin position="330"/>
        <end position="348"/>
    </location>
</feature>
<dbReference type="KEGG" id="saco:SAME_02417"/>
<dbReference type="InterPro" id="IPR013525">
    <property type="entry name" value="ABC2_TM"/>
</dbReference>
<evidence type="ECO:0000313" key="9">
    <source>
        <dbReference type="Proteomes" id="UP000215144"/>
    </source>
</evidence>
<keyword evidence="3 6" id="KW-0812">Transmembrane</keyword>
<dbReference type="OrthoDB" id="9768837at2"/>
<feature type="transmembrane region" description="Helical" evidence="6">
    <location>
        <begin position="20"/>
        <end position="41"/>
    </location>
</feature>
<organism evidence="8 9">
    <name type="scientific">Streptococcus acidominimus</name>
    <dbReference type="NCBI Taxonomy" id="1326"/>
    <lineage>
        <taxon>Bacteria</taxon>
        <taxon>Bacillati</taxon>
        <taxon>Bacillota</taxon>
        <taxon>Bacilli</taxon>
        <taxon>Lactobacillales</taxon>
        <taxon>Streptococcaceae</taxon>
        <taxon>Streptococcus</taxon>
    </lineage>
</organism>
<comment type="subcellular location">
    <subcellularLocation>
        <location evidence="1">Cell membrane</location>
        <topology evidence="1">Multi-pass membrane protein</topology>
    </subcellularLocation>
</comment>
<feature type="transmembrane region" description="Helical" evidence="6">
    <location>
        <begin position="304"/>
        <end position="323"/>
    </location>
</feature>
<dbReference type="AlphaFoldDB" id="A0A239XLX1"/>
<evidence type="ECO:0000256" key="3">
    <source>
        <dbReference type="ARBA" id="ARBA00022692"/>
    </source>
</evidence>
<feature type="transmembrane region" description="Helical" evidence="6">
    <location>
        <begin position="220"/>
        <end position="245"/>
    </location>
</feature>
<feature type="transmembrane region" description="Helical" evidence="6">
    <location>
        <begin position="169"/>
        <end position="188"/>
    </location>
</feature>
<accession>A0A239XLX1</accession>
<evidence type="ECO:0000256" key="5">
    <source>
        <dbReference type="ARBA" id="ARBA00023136"/>
    </source>
</evidence>
<feature type="transmembrane region" description="Helical" evidence="6">
    <location>
        <begin position="274"/>
        <end position="298"/>
    </location>
</feature>
<reference evidence="8 9" key="1">
    <citation type="submission" date="2017-06" db="EMBL/GenBank/DDBJ databases">
        <authorList>
            <consortium name="Pathogen Informatics"/>
        </authorList>
    </citation>
    <scope>NUCLEOTIDE SEQUENCE [LARGE SCALE GENOMIC DNA]</scope>
    <source>
        <strain evidence="8 9">NCTC11291</strain>
    </source>
</reference>
<dbReference type="PANTHER" id="PTHR30294:SF29">
    <property type="entry name" value="MULTIDRUG ABC TRANSPORTER PERMEASE YBHS-RELATED"/>
    <property type="match status" value="1"/>
</dbReference>
<protein>
    <submittedName>
        <fullName evidence="8">Membrane protein</fullName>
    </submittedName>
</protein>
<evidence type="ECO:0000313" key="8">
    <source>
        <dbReference type="EMBL" id="SNV47715.1"/>
    </source>
</evidence>
<gene>
    <name evidence="8" type="primary">yhaP</name>
    <name evidence="8" type="ORF">SAMEA4504048_02417</name>
</gene>
<evidence type="ECO:0000259" key="7">
    <source>
        <dbReference type="Pfam" id="PF12698"/>
    </source>
</evidence>
<name>A0A239XLX1_STRAI</name>
<feature type="domain" description="ABC-2 type transporter transmembrane" evidence="7">
    <location>
        <begin position="19"/>
        <end position="374"/>
    </location>
</feature>
<evidence type="ECO:0000256" key="6">
    <source>
        <dbReference type="SAM" id="Phobius"/>
    </source>
</evidence>
<keyword evidence="2" id="KW-1003">Cell membrane</keyword>
<dbReference type="PANTHER" id="PTHR30294">
    <property type="entry name" value="MEMBRANE COMPONENT OF ABC TRANSPORTER YHHJ-RELATED"/>
    <property type="match status" value="1"/>
</dbReference>
<keyword evidence="5 6" id="KW-0472">Membrane</keyword>
<dbReference type="Proteomes" id="UP000215144">
    <property type="component" value="Chromosome 1"/>
</dbReference>
<feature type="transmembrane region" description="Helical" evidence="6">
    <location>
        <begin position="360"/>
        <end position="379"/>
    </location>
</feature>
<keyword evidence="4 6" id="KW-1133">Transmembrane helix</keyword>
<dbReference type="EMBL" id="LT906454">
    <property type="protein sequence ID" value="SNV47715.1"/>
    <property type="molecule type" value="Genomic_DNA"/>
</dbReference>
<dbReference type="InterPro" id="IPR051449">
    <property type="entry name" value="ABC-2_transporter_component"/>
</dbReference>
<evidence type="ECO:0000256" key="1">
    <source>
        <dbReference type="ARBA" id="ARBA00004651"/>
    </source>
</evidence>
<dbReference type="RefSeq" id="WP_017769259.1">
    <property type="nucleotide sequence ID" value="NZ_LT906454.1"/>
</dbReference>
<proteinExistence type="predicted"/>
<evidence type="ECO:0000256" key="4">
    <source>
        <dbReference type="ARBA" id="ARBA00022989"/>
    </source>
</evidence>
<evidence type="ECO:0000256" key="2">
    <source>
        <dbReference type="ARBA" id="ARBA00022475"/>
    </source>
</evidence>
<dbReference type="Pfam" id="PF12698">
    <property type="entry name" value="ABC2_membrane_3"/>
    <property type="match status" value="1"/>
</dbReference>
<dbReference type="GO" id="GO:0005886">
    <property type="term" value="C:plasma membrane"/>
    <property type="evidence" value="ECO:0007669"/>
    <property type="project" value="UniProtKB-SubCell"/>
</dbReference>
<dbReference type="GO" id="GO:0140359">
    <property type="term" value="F:ABC-type transporter activity"/>
    <property type="evidence" value="ECO:0007669"/>
    <property type="project" value="InterPro"/>
</dbReference>